<dbReference type="GO" id="GO:0003677">
    <property type="term" value="F:DNA binding"/>
    <property type="evidence" value="ECO:0007669"/>
    <property type="project" value="UniProtKB-KW"/>
</dbReference>
<dbReference type="Pfam" id="PF00196">
    <property type="entry name" value="GerE"/>
    <property type="match status" value="1"/>
</dbReference>
<dbReference type="OrthoDB" id="3197423at2"/>
<dbReference type="Proteomes" id="UP000094793">
    <property type="component" value="Chromosome"/>
</dbReference>
<evidence type="ECO:0000256" key="2">
    <source>
        <dbReference type="ARBA" id="ARBA00023125"/>
    </source>
</evidence>
<keyword evidence="2" id="KW-0238">DNA-binding</keyword>
<dbReference type="PANTHER" id="PTHR44688:SF16">
    <property type="entry name" value="DNA-BINDING TRANSCRIPTIONAL ACTIVATOR DEVR_DOSR"/>
    <property type="match status" value="1"/>
</dbReference>
<feature type="region of interest" description="Disordered" evidence="4">
    <location>
        <begin position="1"/>
        <end position="22"/>
    </location>
</feature>
<gene>
    <name evidence="5" type="ORF">BLSMQ_3737</name>
</gene>
<protein>
    <submittedName>
        <fullName evidence="5">Putative transcriptional regulator</fullName>
    </submittedName>
</protein>
<keyword evidence="1" id="KW-0805">Transcription regulation</keyword>
<dbReference type="AlphaFoldDB" id="A0A1D7W8Z3"/>
<dbReference type="InterPro" id="IPR000792">
    <property type="entry name" value="Tscrpt_reg_LuxR_C"/>
</dbReference>
<dbReference type="PRINTS" id="PR00038">
    <property type="entry name" value="HTHLUXR"/>
</dbReference>
<dbReference type="PANTHER" id="PTHR44688">
    <property type="entry name" value="DNA-BINDING TRANSCRIPTIONAL ACTIVATOR DEVR_DOSR"/>
    <property type="match status" value="1"/>
</dbReference>
<dbReference type="PATRIC" id="fig|1703.10.peg.3854"/>
<dbReference type="InterPro" id="IPR016032">
    <property type="entry name" value="Sig_transdc_resp-reg_C-effctor"/>
</dbReference>
<evidence type="ECO:0000313" key="5">
    <source>
        <dbReference type="EMBL" id="AOP55435.1"/>
    </source>
</evidence>
<dbReference type="EMBL" id="CP017150">
    <property type="protein sequence ID" value="AOP55435.1"/>
    <property type="molecule type" value="Genomic_DNA"/>
</dbReference>
<dbReference type="RefSeq" id="WP_069601120.1">
    <property type="nucleotide sequence ID" value="NZ_CP017150.1"/>
</dbReference>
<proteinExistence type="predicted"/>
<accession>A0A1D7W8Z3</accession>
<evidence type="ECO:0000256" key="1">
    <source>
        <dbReference type="ARBA" id="ARBA00023015"/>
    </source>
</evidence>
<evidence type="ECO:0000256" key="4">
    <source>
        <dbReference type="SAM" id="MobiDB-lite"/>
    </source>
</evidence>
<name>A0A1D7W8Z3_BREAU</name>
<feature type="compositionally biased region" description="Polar residues" evidence="4">
    <location>
        <begin position="808"/>
        <end position="819"/>
    </location>
</feature>
<evidence type="ECO:0000313" key="6">
    <source>
        <dbReference type="Proteomes" id="UP000094793"/>
    </source>
</evidence>
<reference evidence="6" key="1">
    <citation type="submission" date="2016-09" db="EMBL/GenBank/DDBJ databases">
        <title>Complete Genome Sequence of Brevibacterium linens SMQ-1335.</title>
        <authorList>
            <person name="de Melo A.G."/>
            <person name="Labrie S.J."/>
            <person name="Dumaresq J."/>
            <person name="Roberts R.J."/>
            <person name="Tremblay D.M."/>
            <person name="Moineau S."/>
        </authorList>
    </citation>
    <scope>NUCLEOTIDE SEQUENCE [LARGE SCALE GENOMIC DNA]</scope>
    <source>
        <strain evidence="6">SMQ-1335</strain>
    </source>
</reference>
<keyword evidence="3" id="KW-0804">Transcription</keyword>
<dbReference type="InterPro" id="IPR036388">
    <property type="entry name" value="WH-like_DNA-bd_sf"/>
</dbReference>
<dbReference type="CDD" id="cd06170">
    <property type="entry name" value="LuxR_C_like"/>
    <property type="match status" value="1"/>
</dbReference>
<dbReference type="SUPFAM" id="SSF46894">
    <property type="entry name" value="C-terminal effector domain of the bipartite response regulators"/>
    <property type="match status" value="1"/>
</dbReference>
<evidence type="ECO:0000256" key="3">
    <source>
        <dbReference type="ARBA" id="ARBA00023163"/>
    </source>
</evidence>
<organism evidence="5 6">
    <name type="scientific">Brevibacterium aurantiacum</name>
    <dbReference type="NCBI Taxonomy" id="273384"/>
    <lineage>
        <taxon>Bacteria</taxon>
        <taxon>Bacillati</taxon>
        <taxon>Actinomycetota</taxon>
        <taxon>Actinomycetes</taxon>
        <taxon>Micrococcales</taxon>
        <taxon>Brevibacteriaceae</taxon>
        <taxon>Brevibacterium</taxon>
    </lineage>
</organism>
<dbReference type="SMART" id="SM00421">
    <property type="entry name" value="HTH_LUXR"/>
    <property type="match status" value="1"/>
</dbReference>
<dbReference type="Gene3D" id="1.10.10.10">
    <property type="entry name" value="Winged helix-like DNA-binding domain superfamily/Winged helix DNA-binding domain"/>
    <property type="match status" value="1"/>
</dbReference>
<sequence>MRGTDTSTPFDPVHDRLVHKAPTRSRKSAQILDFLRTGRSVVVVCLTGDGALDFARSLAASLGQPQLSMLRVTTHTSAAEVEEFVDPARLDGGARIVCGAHLLPPEVESIIDHALHVSRVPIAYLVDGDRLRTVHRGGNGSGPLSQIATGWSNGELERIDLARLTGNEALALVTGLAGTLPLDDLQLRTLAALSAGRPLVAADLVAWAEDSPHRAPQRYPHASVDFPTFGLRPLSRLSPQYPHLQTDTLVAARRLGSISPLPLSTAKQLFGNTVIARLIDLRLAREFEVTGQHSVAVSPLHVAAIDNAQVGEASEEEDKRFRSRLETMWRAGYPVGEVASISLARELINDGRELNPSRVRLLLAAARSLNRLGDPMEATVMLLTVEDEVKDDPKLFLEWELQSITARLVNGDREGAVELIQTGIDHGPMGRERDPVCVELLFVASAALASDNELPQWWTDFLRDVIDPLVPGVANLVSSFTGSVMTDVDEVRAVLDSPQASPALRLAAMAALCQHHLKNDDADGLASAAVEGFEYITELVTVQSRILDDFTHTMAWYFAIGVTANCLLAGIEPERSELAVRQLLETACGASAHSGWQLTATAAWCTGILRLLEGEVDTAARDYEACAASINPALLAVGWGLRDTVDRWQRSNAPYYRLSISGEETAAQGYRLHDGLTALLFGPGATTPAEMPTWMRTVFTHARFLDGTITAAEASASLSGDPDINLPGPRAARRHIDAVAGDDAEAVLAAGHELQQVGYRGAARHAFGQARAMFLGERMSARARVAGEALDALRIRASTAPEDPRPTSDASVMSTDSSPAVTLTERELEVCRLVAEGLTNVQISQRLVLSVRTVESHVLQARAKLGADRRRDIPMEMLKLRDAGRINAVDRSPM</sequence>
<dbReference type="PROSITE" id="PS50043">
    <property type="entry name" value="HTH_LUXR_2"/>
    <property type="match status" value="1"/>
</dbReference>
<dbReference type="KEGG" id="blin:BLSMQ_3737"/>
<dbReference type="GO" id="GO:0006355">
    <property type="term" value="P:regulation of DNA-templated transcription"/>
    <property type="evidence" value="ECO:0007669"/>
    <property type="project" value="InterPro"/>
</dbReference>
<feature type="region of interest" description="Disordered" evidence="4">
    <location>
        <begin position="796"/>
        <end position="819"/>
    </location>
</feature>